<keyword evidence="1" id="KW-0812">Transmembrane</keyword>
<reference evidence="2 3" key="1">
    <citation type="submission" date="2020-04" db="EMBL/GenBank/DDBJ databases">
        <authorList>
            <person name="Hitch T.C.A."/>
            <person name="Wylensek D."/>
            <person name="Clavel T."/>
        </authorList>
    </citation>
    <scope>NUCLEOTIDE SEQUENCE [LARGE SCALE GENOMIC DNA]</scope>
    <source>
        <strain evidence="2 3">105184</strain>
    </source>
</reference>
<keyword evidence="1" id="KW-1133">Transmembrane helix</keyword>
<keyword evidence="1" id="KW-0472">Membrane</keyword>
<name>A0A7X9Y1A0_9ACTN</name>
<dbReference type="EMBL" id="JABAGR010000006">
    <property type="protein sequence ID" value="NMF26290.1"/>
    <property type="molecule type" value="Genomic_DNA"/>
</dbReference>
<feature type="transmembrane region" description="Helical" evidence="1">
    <location>
        <begin position="29"/>
        <end position="47"/>
    </location>
</feature>
<protein>
    <submittedName>
        <fullName evidence="2">Uncharacterized protein</fullName>
    </submittedName>
</protein>
<proteinExistence type="predicted"/>
<accession>A0A7X9Y1A0</accession>
<sequence>MEVEDDGGHFAKIKCGVLSDAKGQSTVEYALVLFAFLAIVVALSRVVGYAGSGRLYATIAGSGSHSLEGDVLSVFQDVLLY</sequence>
<dbReference type="Proteomes" id="UP000565613">
    <property type="component" value="Unassembled WGS sequence"/>
</dbReference>
<evidence type="ECO:0000313" key="2">
    <source>
        <dbReference type="EMBL" id="NMF26290.1"/>
    </source>
</evidence>
<comment type="caution">
    <text evidence="2">The sequence shown here is derived from an EMBL/GenBank/DDBJ whole genome shotgun (WGS) entry which is preliminary data.</text>
</comment>
<dbReference type="RefSeq" id="WP_170104329.1">
    <property type="nucleotide sequence ID" value="NZ_JABAGR010000006.1"/>
</dbReference>
<evidence type="ECO:0000256" key="1">
    <source>
        <dbReference type="SAM" id="Phobius"/>
    </source>
</evidence>
<gene>
    <name evidence="2" type="ORF">HF885_07580</name>
</gene>
<evidence type="ECO:0000313" key="3">
    <source>
        <dbReference type="Proteomes" id="UP000565613"/>
    </source>
</evidence>
<dbReference type="AlphaFoldDB" id="A0A7X9Y1A0"/>
<organism evidence="2 3">
    <name type="scientific">Parafannyhessea umbonata</name>
    <dbReference type="NCBI Taxonomy" id="604330"/>
    <lineage>
        <taxon>Bacteria</taxon>
        <taxon>Bacillati</taxon>
        <taxon>Actinomycetota</taxon>
        <taxon>Coriobacteriia</taxon>
        <taxon>Coriobacteriales</taxon>
        <taxon>Atopobiaceae</taxon>
        <taxon>Parafannyhessea</taxon>
    </lineage>
</organism>